<dbReference type="Gene3D" id="1.20.5.3960">
    <property type="match status" value="1"/>
</dbReference>
<sequence>MTDREQISALLDGEVVDNAVIHQLEHDNDALQTWESFGTLRDVMRGETPSAAQWDIAGAVASALDKEPAHTPVHHHDSDVVPMHEAQPTPEKARRHLPNWLQQVTQVGMAACVSLAVIVGVQQYNQPESTSPVASTATQPPVLETIPFSGAAEPVSLSRDDFRSTPTEAQLMEQRRRINAMLKDYELQLRLNKDRLSENQTLAPSMSSTNQ</sequence>
<proteinExistence type="inferred from homology"/>
<keyword evidence="12" id="KW-1185">Reference proteome</keyword>
<keyword evidence="7" id="KW-0997">Cell inner membrane</keyword>
<keyword evidence="6 7" id="KW-0472">Membrane</keyword>
<keyword evidence="4" id="KW-0812">Transmembrane</keyword>
<dbReference type="Pfam" id="PF03872">
    <property type="entry name" value="RseA_N"/>
    <property type="match status" value="1"/>
</dbReference>
<comment type="function">
    <text evidence="7">An anti-sigma factor for extracytoplasmic function (ECF) sigma factor sigma-E (RpoE). ECF sigma factors are held in an inactive form by an anti-sigma factor until released by regulated intramembrane proteolysis (RIP). RIP occurs when an extracytoplasmic signal triggers a concerted proteolytic cascade to transmit information and elicit cellular responses. The membrane-spanning regulatory substrate protein is first cut periplasmically (site-1 protease, S1P, DegS), then within the membrane itself (site-2 protease, S2P, RseP), while cytoplasmic proteases finish degrading the anti-sigma factor, liberating sigma-E.</text>
</comment>
<protein>
    <recommendedName>
        <fullName evidence="7">Anti-sigma-E factor RseA</fullName>
    </recommendedName>
    <alternativeName>
        <fullName evidence="7">Regulator of SigE</fullName>
    </alternativeName>
    <alternativeName>
        <fullName evidence="7">Sigma-E anti-sigma factor RseA</fullName>
    </alternativeName>
    <alternativeName>
        <fullName evidence="7">Sigma-E factor negative regulatory protein</fullName>
    </alternativeName>
</protein>
<dbReference type="InterPro" id="IPR005572">
    <property type="entry name" value="Anti-sigma_E_RseA_N"/>
</dbReference>
<dbReference type="PANTHER" id="PTHR38104:SF1">
    <property type="entry name" value="ANTI-SIGMA-E FACTOR RSEA"/>
    <property type="match status" value="1"/>
</dbReference>
<dbReference type="InterPro" id="IPR005573">
    <property type="entry name" value="Anti-sigma_E_RseA_C"/>
</dbReference>
<dbReference type="PIRSF" id="PIRSF016938">
    <property type="entry name" value="RseA"/>
    <property type="match status" value="1"/>
</dbReference>
<reference evidence="11 12" key="1">
    <citation type="submission" date="2020-03" db="EMBL/GenBank/DDBJ databases">
        <title>Genome mining reveals the biosynthetic pathways of PHA and ectoines of the halophilic strain Salinivibrio costicola M318 isolated from fermented shrimp paste.</title>
        <authorList>
            <person name="Doan T.V."/>
            <person name="Tran L.T."/>
            <person name="Trieu T.A."/>
            <person name="Nguyen Q.V."/>
            <person name="Quach T.N."/>
            <person name="Phi T.Q."/>
            <person name="Kumar S."/>
        </authorList>
    </citation>
    <scope>NUCLEOTIDE SEQUENCE [LARGE SCALE GENOMIC DNA]</scope>
    <source>
        <strain evidence="11 12">M318</strain>
    </source>
</reference>
<keyword evidence="3 7" id="KW-1003">Cell membrane</keyword>
<evidence type="ECO:0000313" key="11">
    <source>
        <dbReference type="EMBL" id="QIR05417.1"/>
    </source>
</evidence>
<dbReference type="PANTHER" id="PTHR38104">
    <property type="match status" value="1"/>
</dbReference>
<dbReference type="Gene3D" id="1.10.10.880">
    <property type="entry name" value="Anti sigma-E protein RseA, N-terminal domain"/>
    <property type="match status" value="1"/>
</dbReference>
<dbReference type="EMBL" id="CP050266">
    <property type="protein sequence ID" value="QIR05417.1"/>
    <property type="molecule type" value="Genomic_DNA"/>
</dbReference>
<dbReference type="InterPro" id="IPR052383">
    <property type="entry name" value="Anti-sigma-E_RseA-like"/>
</dbReference>
<evidence type="ECO:0000256" key="5">
    <source>
        <dbReference type="ARBA" id="ARBA00022989"/>
    </source>
</evidence>
<evidence type="ECO:0000256" key="4">
    <source>
        <dbReference type="ARBA" id="ARBA00022692"/>
    </source>
</evidence>
<dbReference type="InterPro" id="IPR036147">
    <property type="entry name" value="Anti-sigma_E_RseA_N_sf"/>
</dbReference>
<dbReference type="Pfam" id="PF03873">
    <property type="entry name" value="RseA_C"/>
    <property type="match status" value="1"/>
</dbReference>
<feature type="domain" description="Anti sigma-E protein RseA C-terminal" evidence="10">
    <location>
        <begin position="141"/>
        <end position="191"/>
    </location>
</feature>
<evidence type="ECO:0000313" key="12">
    <source>
        <dbReference type="Proteomes" id="UP000501408"/>
    </source>
</evidence>
<name>A0ABX6K2J4_SALCS</name>
<dbReference type="CDD" id="cd16328">
    <property type="entry name" value="RseA_N"/>
    <property type="match status" value="1"/>
</dbReference>
<evidence type="ECO:0000256" key="2">
    <source>
        <dbReference type="ARBA" id="ARBA00005837"/>
    </source>
</evidence>
<dbReference type="SUPFAM" id="SSF89069">
    <property type="entry name" value="N-terminal, cytoplasmic domain of anti-sigmaE factor RseA"/>
    <property type="match status" value="1"/>
</dbReference>
<comment type="subcellular location">
    <subcellularLocation>
        <location evidence="7">Cell inner membrane</location>
    </subcellularLocation>
    <subcellularLocation>
        <location evidence="1">Cell membrane</location>
        <topology evidence="1">Single-pass membrane protein</topology>
    </subcellularLocation>
</comment>
<feature type="domain" description="Anti sigma-E protein RseA N-terminal" evidence="9">
    <location>
        <begin position="1"/>
        <end position="94"/>
    </location>
</feature>
<accession>A0ABX6K2J4</accession>
<dbReference type="Proteomes" id="UP000501408">
    <property type="component" value="Chromosome 1"/>
</dbReference>
<gene>
    <name evidence="11" type="ORF">HBA18_02890</name>
</gene>
<evidence type="ECO:0000256" key="6">
    <source>
        <dbReference type="ARBA" id="ARBA00023136"/>
    </source>
</evidence>
<evidence type="ECO:0000259" key="9">
    <source>
        <dbReference type="Pfam" id="PF03872"/>
    </source>
</evidence>
<evidence type="ECO:0000256" key="1">
    <source>
        <dbReference type="ARBA" id="ARBA00004162"/>
    </source>
</evidence>
<feature type="region of interest" description="Disordered" evidence="8">
    <location>
        <begin position="66"/>
        <end position="90"/>
    </location>
</feature>
<comment type="subunit">
    <text evidence="7">Interacts 1:1 with ECF RNA polymerase sigma-E (RpoE); this inhibits the interaction of sigma-E with the RNA polymerase catalytic core and leads to a decreased expression of sigma-E-regulated genes. Interacts with RseB.</text>
</comment>
<comment type="similarity">
    <text evidence="2 7">Belongs to the RseA family.</text>
</comment>
<evidence type="ECO:0000259" key="10">
    <source>
        <dbReference type="Pfam" id="PF03873"/>
    </source>
</evidence>
<feature type="compositionally biased region" description="Basic and acidic residues" evidence="8">
    <location>
        <begin position="66"/>
        <end position="79"/>
    </location>
</feature>
<evidence type="ECO:0000256" key="3">
    <source>
        <dbReference type="ARBA" id="ARBA00022475"/>
    </source>
</evidence>
<evidence type="ECO:0000256" key="8">
    <source>
        <dbReference type="SAM" id="MobiDB-lite"/>
    </source>
</evidence>
<dbReference type="RefSeq" id="WP_077639520.1">
    <property type="nucleotide sequence ID" value="NZ_CP050266.1"/>
</dbReference>
<organism evidence="11 12">
    <name type="scientific">Salinivibrio costicola</name>
    <name type="common">Vibrio costicola</name>
    <dbReference type="NCBI Taxonomy" id="51367"/>
    <lineage>
        <taxon>Bacteria</taxon>
        <taxon>Pseudomonadati</taxon>
        <taxon>Pseudomonadota</taxon>
        <taxon>Gammaproteobacteria</taxon>
        <taxon>Vibrionales</taxon>
        <taxon>Vibrionaceae</taxon>
        <taxon>Salinivibrio</taxon>
    </lineage>
</organism>
<keyword evidence="5" id="KW-1133">Transmembrane helix</keyword>
<evidence type="ECO:0000256" key="7">
    <source>
        <dbReference type="PIRNR" id="PIRNR016938"/>
    </source>
</evidence>
<dbReference type="InterPro" id="IPR026279">
    <property type="entry name" value="RseA"/>
</dbReference>